<evidence type="ECO:0000313" key="4">
    <source>
        <dbReference type="EMBL" id="COX51725.1"/>
    </source>
</evidence>
<accession>A0A654ZKF0</accession>
<evidence type="ECO:0000256" key="1">
    <source>
        <dbReference type="SAM" id="MobiDB-lite"/>
    </source>
</evidence>
<sequence length="83" mass="8498">MRNSISRTKSPIVTASSISDASMRGVDTATSTPQASLNSHSLRGSLTRATTRGTANSVLASRLSTTLTLSSPVAATTTSNSSR</sequence>
<dbReference type="EMBL" id="CSAJ01000156">
    <property type="protein sequence ID" value="COW05043.1"/>
    <property type="molecule type" value="Genomic_DNA"/>
</dbReference>
<reference evidence="4" key="2">
    <citation type="submission" date="2015-03" db="EMBL/GenBank/DDBJ databases">
        <authorList>
            <consortium name="Pathogen Informatics"/>
            <person name="Murphy D."/>
        </authorList>
    </citation>
    <scope>NUCLEOTIDE SEQUENCE</scope>
    <source>
        <strain evidence="4">N09902308</strain>
    </source>
</reference>
<evidence type="ECO:0000313" key="7">
    <source>
        <dbReference type="Proteomes" id="UP000046947"/>
    </source>
</evidence>
<proteinExistence type="predicted"/>
<feature type="compositionally biased region" description="Polar residues" evidence="1">
    <location>
        <begin position="28"/>
        <end position="50"/>
    </location>
</feature>
<dbReference type="Proteomes" id="UP000046947">
    <property type="component" value="Unassembled WGS sequence"/>
</dbReference>
<reference evidence="5 6" key="1">
    <citation type="submission" date="2015-03" db="EMBL/GenBank/DDBJ databases">
        <authorList>
            <consortium name="Pathogen Informatics"/>
        </authorList>
    </citation>
    <scope>NUCLEOTIDE SEQUENCE [LARGE SCALE GENOMIC DNA]</scope>
    <source>
        <strain evidence="2 7">H09601792</strain>
        <strain evidence="3 6">M09401471</strain>
        <strain evidence="5">N09902308</strain>
    </source>
</reference>
<evidence type="ECO:0000313" key="2">
    <source>
        <dbReference type="EMBL" id="CFE49843.1"/>
    </source>
</evidence>
<protein>
    <submittedName>
        <fullName evidence="4">Uncharacterized protein</fullName>
    </submittedName>
</protein>
<evidence type="ECO:0000313" key="3">
    <source>
        <dbReference type="EMBL" id="COW05043.1"/>
    </source>
</evidence>
<dbReference type="EMBL" id="CFOH01000210">
    <property type="protein sequence ID" value="CFE49843.1"/>
    <property type="molecule type" value="Genomic_DNA"/>
</dbReference>
<organism evidence="4 5">
    <name type="scientific">Mycobacterium tuberculosis</name>
    <dbReference type="NCBI Taxonomy" id="1773"/>
    <lineage>
        <taxon>Bacteria</taxon>
        <taxon>Bacillati</taxon>
        <taxon>Actinomycetota</taxon>
        <taxon>Actinomycetes</taxon>
        <taxon>Mycobacteriales</taxon>
        <taxon>Mycobacteriaceae</taxon>
        <taxon>Mycobacterium</taxon>
        <taxon>Mycobacterium tuberculosis complex</taxon>
    </lineage>
</organism>
<evidence type="ECO:0000313" key="5">
    <source>
        <dbReference type="Proteomes" id="UP000039021"/>
    </source>
</evidence>
<feature type="compositionally biased region" description="Polar residues" evidence="1">
    <location>
        <begin position="1"/>
        <end position="20"/>
    </location>
</feature>
<dbReference type="EMBL" id="CSBK01000531">
    <property type="protein sequence ID" value="COX51725.1"/>
    <property type="molecule type" value="Genomic_DNA"/>
</dbReference>
<name>A0A654ZKF0_MYCTX</name>
<evidence type="ECO:0000313" key="6">
    <source>
        <dbReference type="Proteomes" id="UP000044938"/>
    </source>
</evidence>
<gene>
    <name evidence="2" type="ORF">ERS007688_01578</name>
    <name evidence="3" type="ORF">ERS007720_01531</name>
    <name evidence="4" type="ORF">ERS007739_01404</name>
</gene>
<dbReference type="AlphaFoldDB" id="A0A654ZKF0"/>
<dbReference type="Proteomes" id="UP000044938">
    <property type="component" value="Unassembled WGS sequence"/>
</dbReference>
<feature type="region of interest" description="Disordered" evidence="1">
    <location>
        <begin position="1"/>
        <end position="50"/>
    </location>
</feature>
<dbReference type="Proteomes" id="UP000039021">
    <property type="component" value="Unassembled WGS sequence"/>
</dbReference>